<proteinExistence type="inferred from homology"/>
<evidence type="ECO:0000256" key="1">
    <source>
        <dbReference type="ARBA" id="ARBA00006432"/>
    </source>
</evidence>
<gene>
    <name evidence="4" type="ORF">B1B_03236</name>
</gene>
<protein>
    <submittedName>
        <fullName evidence="4">AMP-dependent synthetase and ligase domain protein</fullName>
    </submittedName>
</protein>
<dbReference type="EMBL" id="AUZY01001979">
    <property type="protein sequence ID" value="EQD73399.1"/>
    <property type="molecule type" value="Genomic_DNA"/>
</dbReference>
<dbReference type="PANTHER" id="PTHR43201">
    <property type="entry name" value="ACYL-COA SYNTHETASE"/>
    <property type="match status" value="1"/>
</dbReference>
<dbReference type="AlphaFoldDB" id="T1CW61"/>
<dbReference type="GO" id="GO:0006631">
    <property type="term" value="P:fatty acid metabolic process"/>
    <property type="evidence" value="ECO:0007669"/>
    <property type="project" value="TreeGrafter"/>
</dbReference>
<comment type="similarity">
    <text evidence="1">Belongs to the ATP-dependent AMP-binding enzyme family.</text>
</comment>
<reference evidence="4" key="2">
    <citation type="journal article" date="2014" name="ISME J.">
        <title>Microbial stratification in low pH oxic and suboxic macroscopic growths along an acid mine drainage.</title>
        <authorList>
            <person name="Mendez-Garcia C."/>
            <person name="Mesa V."/>
            <person name="Sprenger R.R."/>
            <person name="Richter M."/>
            <person name="Diez M.S."/>
            <person name="Solano J."/>
            <person name="Bargiela R."/>
            <person name="Golyshina O.V."/>
            <person name="Manteca A."/>
            <person name="Ramos J.L."/>
            <person name="Gallego J.R."/>
            <person name="Llorente I."/>
            <person name="Martins Dos Santos V.A."/>
            <person name="Jensen O.N."/>
            <person name="Pelaez A.I."/>
            <person name="Sanchez J."/>
            <person name="Ferrer M."/>
        </authorList>
    </citation>
    <scope>NUCLEOTIDE SEQUENCE</scope>
</reference>
<dbReference type="SUPFAM" id="SSF56801">
    <property type="entry name" value="Acetyl-CoA synthetase-like"/>
    <property type="match status" value="1"/>
</dbReference>
<dbReference type="FunFam" id="3.30.300.30:FF:000008">
    <property type="entry name" value="2,3-dihydroxybenzoate-AMP ligase"/>
    <property type="match status" value="1"/>
</dbReference>
<evidence type="ECO:0000313" key="4">
    <source>
        <dbReference type="EMBL" id="EQD73399.1"/>
    </source>
</evidence>
<sequence length="118" mass="12744">RTGDSGFIDDSGYLVISGRLKDLIITGGFNVYPREVEDVLSKHPGVSDVAVVGKPSQQWGEEIVAFVVAEGVSPEELMSACASELVGYKRPKRIVFLDSIPKNSMGKTLYKDLKAVLG</sequence>
<keyword evidence="2 4" id="KW-0436">Ligase</keyword>
<feature type="domain" description="AMP-binding enzyme C-terminal" evidence="3">
    <location>
        <begin position="35"/>
        <end position="107"/>
    </location>
</feature>
<dbReference type="InterPro" id="IPR025110">
    <property type="entry name" value="AMP-bd_C"/>
</dbReference>
<organism evidence="4">
    <name type="scientific">mine drainage metagenome</name>
    <dbReference type="NCBI Taxonomy" id="410659"/>
    <lineage>
        <taxon>unclassified sequences</taxon>
        <taxon>metagenomes</taxon>
        <taxon>ecological metagenomes</taxon>
    </lineage>
</organism>
<name>T1CW61_9ZZZZ</name>
<dbReference type="Pfam" id="PF13193">
    <property type="entry name" value="AMP-binding_C"/>
    <property type="match status" value="1"/>
</dbReference>
<dbReference type="InterPro" id="IPR045851">
    <property type="entry name" value="AMP-bd_C_sf"/>
</dbReference>
<reference evidence="4" key="1">
    <citation type="submission" date="2013-08" db="EMBL/GenBank/DDBJ databases">
        <authorList>
            <person name="Mendez C."/>
            <person name="Richter M."/>
            <person name="Ferrer M."/>
            <person name="Sanchez J."/>
        </authorList>
    </citation>
    <scope>NUCLEOTIDE SEQUENCE</scope>
</reference>
<dbReference type="Gene3D" id="3.30.300.30">
    <property type="match status" value="1"/>
</dbReference>
<feature type="non-terminal residue" evidence="4">
    <location>
        <position position="1"/>
    </location>
</feature>
<comment type="caution">
    <text evidence="4">The sequence shown here is derived from an EMBL/GenBank/DDBJ whole genome shotgun (WGS) entry which is preliminary data.</text>
</comment>
<dbReference type="PANTHER" id="PTHR43201:SF5">
    <property type="entry name" value="MEDIUM-CHAIN ACYL-COA LIGASE ACSF2, MITOCHONDRIAL"/>
    <property type="match status" value="1"/>
</dbReference>
<dbReference type="GO" id="GO:0031956">
    <property type="term" value="F:medium-chain fatty acid-CoA ligase activity"/>
    <property type="evidence" value="ECO:0007669"/>
    <property type="project" value="TreeGrafter"/>
</dbReference>
<accession>T1CW61</accession>
<evidence type="ECO:0000259" key="3">
    <source>
        <dbReference type="Pfam" id="PF13193"/>
    </source>
</evidence>
<evidence type="ECO:0000256" key="2">
    <source>
        <dbReference type="ARBA" id="ARBA00022598"/>
    </source>
</evidence>